<dbReference type="SUPFAM" id="SSF55821">
    <property type="entry name" value="YrdC/RibB"/>
    <property type="match status" value="1"/>
</dbReference>
<protein>
    <recommendedName>
        <fullName evidence="8">Carbamoyltransferase HypF</fullName>
        <ecNumber evidence="8">6.2.-.-</ecNumber>
    </recommendedName>
</protein>
<comment type="similarity">
    <text evidence="2 8">Belongs to the carbamoyltransferase HypF family.</text>
</comment>
<evidence type="ECO:0000259" key="11">
    <source>
        <dbReference type="PROSITE" id="PS51163"/>
    </source>
</evidence>
<feature type="active site" evidence="9">
    <location>
        <position position="36"/>
    </location>
</feature>
<dbReference type="NCBIfam" id="TIGR00143">
    <property type="entry name" value="hypF"/>
    <property type="match status" value="1"/>
</dbReference>
<dbReference type="InterPro" id="IPR004421">
    <property type="entry name" value="Carbamoyltransferase_HypF"/>
</dbReference>
<evidence type="ECO:0000313" key="13">
    <source>
        <dbReference type="Proteomes" id="UP000028252"/>
    </source>
</evidence>
<evidence type="ECO:0000256" key="9">
    <source>
        <dbReference type="PROSITE-ProRule" id="PRU00520"/>
    </source>
</evidence>
<dbReference type="GO" id="GO:0051604">
    <property type="term" value="P:protein maturation"/>
    <property type="evidence" value="ECO:0007669"/>
    <property type="project" value="TreeGrafter"/>
</dbReference>
<dbReference type="GO" id="GO:0003725">
    <property type="term" value="F:double-stranded RNA binding"/>
    <property type="evidence" value="ECO:0007669"/>
    <property type="project" value="InterPro"/>
</dbReference>
<dbReference type="InterPro" id="IPR055128">
    <property type="entry name" value="HypF_C_2"/>
</dbReference>
<dbReference type="Pfam" id="PF22521">
    <property type="entry name" value="HypF_C_2"/>
    <property type="match status" value="1"/>
</dbReference>
<dbReference type="InterPro" id="IPR006070">
    <property type="entry name" value="Sua5-like_dom"/>
</dbReference>
<sequence length="772" mass="83593">MPAVRLCVKGQVQGVGFRPFVHRLATELSLAGEVSNTRSGVRIDLLGADDALKRFRLGLYEQLPPLARIDQLTEERLEPAPAVDGFHIIASESADTPLELPVMPDTAVCPLCLAEMFDVADRRYRYPFINCTHCGPRYSLIRSLPYDRPNTSMAAFTQCEACLAEYHSERDRRFHAQPNACADCGPELWLESARGDRLSGDVIEQALAALKRGEILAIRGIGGFHLVCNARNEAAVQRLRQRKQRPAKPFAIMALNAASLESAVELTTIGRQWLESREAPIVLLRKRADTGGALAEALAPGLDRLGTMLPHSPLQWLLFHEAAGRPSGSEWLEATHPMVLVMTSANRSGEPLITGNDQAREKLSAVADLFVMHNREIVHRADDSLINAISEPPAWIRLGRGLAPREIPLAQSGPSVLAFGAYMKNTLCLTRGDRAFISPHIGDLDNADNCRTLEESVGQLCDLLGTRPEHIACDLHPDFHASRVAAAMADRLGVKLHAVQHHHAHVAAVMAEHKTTEPVLGLALDGVGLGWDGQLRGGELLQVDSAGFSPVGELVALALPGGDAAAREPWRMASSALHRMGRPELISRLFPDRPGAEAVGRMLERGVNCPPCSSLGRVFDAAAALLRICEVQRYEAQAPMQLEAMAAGVKLADLQSLHRIQNGAKGLELDLLPLLESLIDEADQAQGAARFQAALILALTDWVCRASRAQGIKRVVMAGGCFLNMSLRDGLRDALIRAGIQVLLPQAVPANDAAISLGQAWAVHMKCSGSHV</sequence>
<evidence type="ECO:0000256" key="7">
    <source>
        <dbReference type="ARBA" id="ARBA00048220"/>
    </source>
</evidence>
<dbReference type="PROSITE" id="PS51163">
    <property type="entry name" value="YRDC"/>
    <property type="match status" value="1"/>
</dbReference>
<keyword evidence="9" id="KW-0378">Hydrolase</keyword>
<evidence type="ECO:0000256" key="3">
    <source>
        <dbReference type="ARBA" id="ARBA00022598"/>
    </source>
</evidence>
<dbReference type="PIRSF" id="PIRSF006256">
    <property type="entry name" value="CMPcnvr_hdrg_mat"/>
    <property type="match status" value="1"/>
</dbReference>
<dbReference type="PATRIC" id="fig|1232683.4.peg.196"/>
<dbReference type="InterPro" id="IPR051060">
    <property type="entry name" value="Carbamoyltrans_HypF-like"/>
</dbReference>
<dbReference type="Proteomes" id="UP000028252">
    <property type="component" value="Unassembled WGS sequence"/>
</dbReference>
<dbReference type="UniPathway" id="UPA00335"/>
<dbReference type="InterPro" id="IPR017968">
    <property type="entry name" value="Acylphosphatase_CS"/>
</dbReference>
<feature type="active site" evidence="9">
    <location>
        <position position="18"/>
    </location>
</feature>
<comment type="caution">
    <text evidence="12">The sequence shown here is derived from an EMBL/GenBank/DDBJ whole genome shotgun (WGS) entry which is preliminary data.</text>
</comment>
<dbReference type="GO" id="GO:0016743">
    <property type="term" value="F:carboxyl- or carbamoyltransferase activity"/>
    <property type="evidence" value="ECO:0007669"/>
    <property type="project" value="UniProtKB-UniRule"/>
</dbReference>
<evidence type="ECO:0000256" key="1">
    <source>
        <dbReference type="ARBA" id="ARBA00004711"/>
    </source>
</evidence>
<dbReference type="GO" id="GO:0016874">
    <property type="term" value="F:ligase activity"/>
    <property type="evidence" value="ECO:0007669"/>
    <property type="project" value="UniProtKB-UniRule"/>
</dbReference>
<comment type="pathway">
    <text evidence="1 8">Protein modification; [NiFe] hydrogenase maturation.</text>
</comment>
<keyword evidence="4" id="KW-0479">Metal-binding</keyword>
<dbReference type="PANTHER" id="PTHR42959">
    <property type="entry name" value="CARBAMOYLTRANSFERASE"/>
    <property type="match status" value="1"/>
</dbReference>
<evidence type="ECO:0000256" key="8">
    <source>
        <dbReference type="PIRNR" id="PIRNR006256"/>
    </source>
</evidence>
<dbReference type="GO" id="GO:0008270">
    <property type="term" value="F:zinc ion binding"/>
    <property type="evidence" value="ECO:0007669"/>
    <property type="project" value="UniProtKB-KW"/>
</dbReference>
<dbReference type="EMBL" id="JMQN01000007">
    <property type="protein sequence ID" value="KEA65678.1"/>
    <property type="molecule type" value="Genomic_DNA"/>
</dbReference>
<keyword evidence="13" id="KW-1185">Reference proteome</keyword>
<name>A0A081G4H3_9GAMM</name>
<dbReference type="PANTHER" id="PTHR42959:SF1">
    <property type="entry name" value="CARBAMOYLTRANSFERASE HYPF"/>
    <property type="match status" value="1"/>
</dbReference>
<proteinExistence type="inferred from homology"/>
<dbReference type="Gene3D" id="3.30.110.120">
    <property type="match status" value="1"/>
</dbReference>
<dbReference type="PROSITE" id="PS00150">
    <property type="entry name" value="ACYLPHOSPHATASE_1"/>
    <property type="match status" value="1"/>
</dbReference>
<dbReference type="Gene3D" id="3.90.870.50">
    <property type="match status" value="1"/>
</dbReference>
<dbReference type="Pfam" id="PF01300">
    <property type="entry name" value="Sua5_yciO_yrdC"/>
    <property type="match status" value="1"/>
</dbReference>
<dbReference type="InterPro" id="IPR011125">
    <property type="entry name" value="Znf_HypF"/>
</dbReference>
<dbReference type="GO" id="GO:0003998">
    <property type="term" value="F:acylphosphatase activity"/>
    <property type="evidence" value="ECO:0007669"/>
    <property type="project" value="UniProtKB-EC"/>
</dbReference>
<comment type="function">
    <text evidence="8">Involved in the maturation of [NiFe] hydrogenases. Along with HypE, it catalyzes the synthesis of the CN ligands of the active site iron of [NiFe]-hydrogenases. HypF functions as a carbamoyl transferase using carbamoylphosphate as a substrate and transferring the carboxamido moiety in an ATP-dependent reaction to the thiolate of the C-terminal cysteine of HypE yielding a protein-S-carboxamide.</text>
</comment>
<dbReference type="AlphaFoldDB" id="A0A081G4H3"/>
<evidence type="ECO:0000256" key="2">
    <source>
        <dbReference type="ARBA" id="ARBA00008097"/>
    </source>
</evidence>
<evidence type="ECO:0000256" key="5">
    <source>
        <dbReference type="ARBA" id="ARBA00022771"/>
    </source>
</evidence>
<reference evidence="12 13" key="1">
    <citation type="submission" date="2014-04" db="EMBL/GenBank/DDBJ databases">
        <title>Marinobacterium kochiensis sp. nov., isolated from sediment sample collected from Kochi backwaters in Kerala, India.</title>
        <authorList>
            <person name="Singh A."/>
            <person name="Pinnaka A.K."/>
        </authorList>
    </citation>
    <scope>NUCLEOTIDE SEQUENCE [LARGE SCALE GENOMIC DNA]</scope>
    <source>
        <strain evidence="12 13">AK27</strain>
    </source>
</reference>
<keyword evidence="3" id="KW-0436">Ligase</keyword>
<dbReference type="PROSITE" id="PS51160">
    <property type="entry name" value="ACYLPHOSPHATASE_3"/>
    <property type="match status" value="1"/>
</dbReference>
<evidence type="ECO:0000259" key="10">
    <source>
        <dbReference type="PROSITE" id="PS51160"/>
    </source>
</evidence>
<feature type="domain" description="YrdC-like" evidence="11">
    <location>
        <begin position="200"/>
        <end position="401"/>
    </location>
</feature>
<accession>A0A081G4H3</accession>
<dbReference type="eggNOG" id="COG0068">
    <property type="taxonomic scope" value="Bacteria"/>
</dbReference>
<organism evidence="12 13">
    <name type="scientific">Marinobacterium lacunae</name>
    <dbReference type="NCBI Taxonomy" id="1232683"/>
    <lineage>
        <taxon>Bacteria</taxon>
        <taxon>Pseudomonadati</taxon>
        <taxon>Pseudomonadota</taxon>
        <taxon>Gammaproteobacteria</taxon>
        <taxon>Oceanospirillales</taxon>
        <taxon>Oceanospirillaceae</taxon>
        <taxon>Marinobacterium</taxon>
    </lineage>
</organism>
<dbReference type="InterPro" id="IPR043129">
    <property type="entry name" value="ATPase_NBD"/>
</dbReference>
<dbReference type="Gene3D" id="3.30.420.360">
    <property type="match status" value="1"/>
</dbReference>
<dbReference type="InterPro" id="IPR001792">
    <property type="entry name" value="Acylphosphatase-like_dom"/>
</dbReference>
<keyword evidence="6" id="KW-0862">Zinc</keyword>
<dbReference type="InterPro" id="IPR041440">
    <property type="entry name" value="HypF_C"/>
</dbReference>
<dbReference type="RefSeq" id="WP_197027444.1">
    <property type="nucleotide sequence ID" value="NZ_JMQN01000007.1"/>
</dbReference>
<feature type="domain" description="Acylphosphatase-like" evidence="10">
    <location>
        <begin position="3"/>
        <end position="90"/>
    </location>
</feature>
<dbReference type="Gene3D" id="3.30.420.40">
    <property type="match status" value="1"/>
</dbReference>
<evidence type="ECO:0000313" key="12">
    <source>
        <dbReference type="EMBL" id="KEA65678.1"/>
    </source>
</evidence>
<dbReference type="EC" id="6.2.-.-" evidence="8"/>
<evidence type="ECO:0000256" key="4">
    <source>
        <dbReference type="ARBA" id="ARBA00022723"/>
    </source>
</evidence>
<dbReference type="Pfam" id="PF00708">
    <property type="entry name" value="Acylphosphatase"/>
    <property type="match status" value="1"/>
</dbReference>
<dbReference type="Pfam" id="PF07503">
    <property type="entry name" value="zf-HYPF"/>
    <property type="match status" value="2"/>
</dbReference>
<comment type="catalytic activity">
    <reaction evidence="7 8">
        <text>C-terminal L-cysteinyl-[HypE protein] + carbamoyl phosphate + ATP + H2O = C-terminal S-carboxamide-L-cysteinyl-[HypE protein] + AMP + phosphate + diphosphate + H(+)</text>
        <dbReference type="Rhea" id="RHEA:55636"/>
        <dbReference type="Rhea" id="RHEA-COMP:14247"/>
        <dbReference type="Rhea" id="RHEA-COMP:14392"/>
        <dbReference type="ChEBI" id="CHEBI:15377"/>
        <dbReference type="ChEBI" id="CHEBI:15378"/>
        <dbReference type="ChEBI" id="CHEBI:30616"/>
        <dbReference type="ChEBI" id="CHEBI:33019"/>
        <dbReference type="ChEBI" id="CHEBI:43474"/>
        <dbReference type="ChEBI" id="CHEBI:58228"/>
        <dbReference type="ChEBI" id="CHEBI:76913"/>
        <dbReference type="ChEBI" id="CHEBI:139126"/>
        <dbReference type="ChEBI" id="CHEBI:456215"/>
    </reaction>
</comment>
<keyword evidence="5" id="KW-0863">Zinc-finger</keyword>
<evidence type="ECO:0000256" key="6">
    <source>
        <dbReference type="ARBA" id="ARBA00022833"/>
    </source>
</evidence>
<dbReference type="Pfam" id="PF17788">
    <property type="entry name" value="HypF_C"/>
    <property type="match status" value="1"/>
</dbReference>
<comment type="catalytic activity">
    <reaction evidence="9">
        <text>an acyl phosphate + H2O = a carboxylate + phosphate + H(+)</text>
        <dbReference type="Rhea" id="RHEA:14965"/>
        <dbReference type="ChEBI" id="CHEBI:15377"/>
        <dbReference type="ChEBI" id="CHEBI:15378"/>
        <dbReference type="ChEBI" id="CHEBI:29067"/>
        <dbReference type="ChEBI" id="CHEBI:43474"/>
        <dbReference type="ChEBI" id="CHEBI:59918"/>
        <dbReference type="EC" id="3.6.1.7"/>
    </reaction>
</comment>
<gene>
    <name evidence="12" type="ORF">ADIMK_0200</name>
</gene>
<dbReference type="SUPFAM" id="SSF53067">
    <property type="entry name" value="Actin-like ATPase domain"/>
    <property type="match status" value="1"/>
</dbReference>
<dbReference type="STRING" id="1232683.ADIMK_0200"/>
<dbReference type="InterPro" id="IPR036046">
    <property type="entry name" value="Acylphosphatase-like_dom_sf"/>
</dbReference>
<dbReference type="InterPro" id="IPR017945">
    <property type="entry name" value="DHBP_synth_RibB-like_a/b_dom"/>
</dbReference>
<dbReference type="SUPFAM" id="SSF54975">
    <property type="entry name" value="Acylphosphatase/BLUF domain-like"/>
    <property type="match status" value="1"/>
</dbReference>